<dbReference type="InterPro" id="IPR029044">
    <property type="entry name" value="Nucleotide-diphossugar_trans"/>
</dbReference>
<sequence>MHCGIVILAAGSSSRLGEPKQLLPYKGKSLLWQAANTAMATGLKPVVVVVGANNELIRKELEGMALHIVENTNWNKGMSTSLKAGLEAAIEREPALDSVIFMVCDQPFVSVDLLKELIRTRQSGWKPIVASRYQDNLGTPALFTRNIFPALLELEGDAGARKLIKQYGEDVAIVDFPEGAIDIDTKKDYETFIQQAQWRKN</sequence>
<dbReference type="Pfam" id="PF12804">
    <property type="entry name" value="NTP_transf_3"/>
    <property type="match status" value="1"/>
</dbReference>
<dbReference type="Proteomes" id="UP000765802">
    <property type="component" value="Unassembled WGS sequence"/>
</dbReference>
<dbReference type="EMBL" id="MBUA01000027">
    <property type="protein sequence ID" value="MBC6492325.1"/>
    <property type="molecule type" value="Genomic_DNA"/>
</dbReference>
<comment type="caution">
    <text evidence="2">The sequence shown here is derived from an EMBL/GenBank/DDBJ whole genome shotgun (WGS) entry which is preliminary data.</text>
</comment>
<protein>
    <recommendedName>
        <fullName evidence="1">MobA-like NTP transferase domain-containing protein</fullName>
    </recommendedName>
</protein>
<dbReference type="RefSeq" id="WP_187257630.1">
    <property type="nucleotide sequence ID" value="NZ_JBHULF010000006.1"/>
</dbReference>
<dbReference type="PANTHER" id="PTHR43777">
    <property type="entry name" value="MOLYBDENUM COFACTOR CYTIDYLYLTRANSFERASE"/>
    <property type="match status" value="1"/>
</dbReference>
<feature type="domain" description="MobA-like NTP transferase" evidence="1">
    <location>
        <begin position="6"/>
        <end position="169"/>
    </location>
</feature>
<gene>
    <name evidence="2" type="ORF">BC349_14785</name>
</gene>
<evidence type="ECO:0000259" key="1">
    <source>
        <dbReference type="Pfam" id="PF12804"/>
    </source>
</evidence>
<dbReference type="PANTHER" id="PTHR43777:SF1">
    <property type="entry name" value="MOLYBDENUM COFACTOR CYTIDYLYLTRANSFERASE"/>
    <property type="match status" value="1"/>
</dbReference>
<proteinExistence type="predicted"/>
<dbReference type="Gene3D" id="3.90.550.10">
    <property type="entry name" value="Spore Coat Polysaccharide Biosynthesis Protein SpsA, Chain A"/>
    <property type="match status" value="1"/>
</dbReference>
<dbReference type="CDD" id="cd04182">
    <property type="entry name" value="GT_2_like_f"/>
    <property type="match status" value="1"/>
</dbReference>
<reference evidence="2 3" key="1">
    <citation type="submission" date="2016-07" db="EMBL/GenBank/DDBJ databases">
        <title>Genome analysis of Flavihumibacter stibioxidans YS-17.</title>
        <authorList>
            <person name="Shi K."/>
            <person name="Han Y."/>
            <person name="Wang G."/>
        </authorList>
    </citation>
    <scope>NUCLEOTIDE SEQUENCE [LARGE SCALE GENOMIC DNA]</scope>
    <source>
        <strain evidence="2 3">YS-17</strain>
    </source>
</reference>
<dbReference type="InterPro" id="IPR025877">
    <property type="entry name" value="MobA-like_NTP_Trfase"/>
</dbReference>
<accession>A0ABR7MC59</accession>
<dbReference type="SUPFAM" id="SSF53448">
    <property type="entry name" value="Nucleotide-diphospho-sugar transferases"/>
    <property type="match status" value="1"/>
</dbReference>
<evidence type="ECO:0000313" key="2">
    <source>
        <dbReference type="EMBL" id="MBC6492325.1"/>
    </source>
</evidence>
<name>A0ABR7MC59_9BACT</name>
<keyword evidence="3" id="KW-1185">Reference proteome</keyword>
<evidence type="ECO:0000313" key="3">
    <source>
        <dbReference type="Proteomes" id="UP000765802"/>
    </source>
</evidence>
<organism evidence="2 3">
    <name type="scientific">Flavihumibacter stibioxidans</name>
    <dbReference type="NCBI Taxonomy" id="1834163"/>
    <lineage>
        <taxon>Bacteria</taxon>
        <taxon>Pseudomonadati</taxon>
        <taxon>Bacteroidota</taxon>
        <taxon>Chitinophagia</taxon>
        <taxon>Chitinophagales</taxon>
        <taxon>Chitinophagaceae</taxon>
        <taxon>Flavihumibacter</taxon>
    </lineage>
</organism>